<feature type="domain" description="GRF-type" evidence="6">
    <location>
        <begin position="27"/>
        <end position="69"/>
    </location>
</feature>
<keyword evidence="2 4" id="KW-0863">Zinc-finger</keyword>
<sequence length="146" mass="16808">MASRREMSPLSGNASTLTSSPLPSRICNCGLEAILKTSFTEANFGCPFFSCVNYKYGKPCGYFLWYDPEMCHHGKRVLRRLRDRYEKINEEAARVESQSQKDCGKCTAYMDAEHEKQRLEVVTLKMKVMTLKGQQEQHRLEVETLN</sequence>
<evidence type="ECO:0000256" key="3">
    <source>
        <dbReference type="ARBA" id="ARBA00022833"/>
    </source>
</evidence>
<evidence type="ECO:0000256" key="2">
    <source>
        <dbReference type="ARBA" id="ARBA00022771"/>
    </source>
</evidence>
<protein>
    <recommendedName>
        <fullName evidence="6">GRF-type domain-containing protein</fullName>
    </recommendedName>
</protein>
<name>A0A6A1VAE3_9ROSI</name>
<dbReference type="PANTHER" id="PTHR33248">
    <property type="entry name" value="ZINC ION-BINDING PROTEIN"/>
    <property type="match status" value="1"/>
</dbReference>
<evidence type="ECO:0000256" key="4">
    <source>
        <dbReference type="PROSITE-ProRule" id="PRU01343"/>
    </source>
</evidence>
<dbReference type="EMBL" id="RXIC02000024">
    <property type="protein sequence ID" value="KAB1209819.1"/>
    <property type="molecule type" value="Genomic_DNA"/>
</dbReference>
<evidence type="ECO:0000259" key="6">
    <source>
        <dbReference type="PROSITE" id="PS51999"/>
    </source>
</evidence>
<dbReference type="OrthoDB" id="1138703at2759"/>
<dbReference type="GO" id="GO:0008270">
    <property type="term" value="F:zinc ion binding"/>
    <property type="evidence" value="ECO:0007669"/>
    <property type="project" value="UniProtKB-KW"/>
</dbReference>
<accession>A0A6A1VAE3</accession>
<organism evidence="7 8">
    <name type="scientific">Morella rubra</name>
    <name type="common">Chinese bayberry</name>
    <dbReference type="NCBI Taxonomy" id="262757"/>
    <lineage>
        <taxon>Eukaryota</taxon>
        <taxon>Viridiplantae</taxon>
        <taxon>Streptophyta</taxon>
        <taxon>Embryophyta</taxon>
        <taxon>Tracheophyta</taxon>
        <taxon>Spermatophyta</taxon>
        <taxon>Magnoliopsida</taxon>
        <taxon>eudicotyledons</taxon>
        <taxon>Gunneridae</taxon>
        <taxon>Pentapetalae</taxon>
        <taxon>rosids</taxon>
        <taxon>fabids</taxon>
        <taxon>Fagales</taxon>
        <taxon>Myricaceae</taxon>
        <taxon>Morella</taxon>
    </lineage>
</organism>
<feature type="compositionally biased region" description="Polar residues" evidence="5">
    <location>
        <begin position="10"/>
        <end position="20"/>
    </location>
</feature>
<dbReference type="PROSITE" id="PS51999">
    <property type="entry name" value="ZF_GRF"/>
    <property type="match status" value="1"/>
</dbReference>
<feature type="region of interest" description="Disordered" evidence="5">
    <location>
        <begin position="1"/>
        <end position="20"/>
    </location>
</feature>
<keyword evidence="1" id="KW-0479">Metal-binding</keyword>
<reference evidence="7 8" key="1">
    <citation type="journal article" date="2019" name="Plant Biotechnol. J.">
        <title>The red bayberry genome and genetic basis of sex determination.</title>
        <authorList>
            <person name="Jia H.M."/>
            <person name="Jia H.J."/>
            <person name="Cai Q.L."/>
            <person name="Wang Y."/>
            <person name="Zhao H.B."/>
            <person name="Yang W.F."/>
            <person name="Wang G.Y."/>
            <person name="Li Y.H."/>
            <person name="Zhan D.L."/>
            <person name="Shen Y.T."/>
            <person name="Niu Q.F."/>
            <person name="Chang L."/>
            <person name="Qiu J."/>
            <person name="Zhao L."/>
            <person name="Xie H.B."/>
            <person name="Fu W.Y."/>
            <person name="Jin J."/>
            <person name="Li X.W."/>
            <person name="Jiao Y."/>
            <person name="Zhou C.C."/>
            <person name="Tu T."/>
            <person name="Chai C.Y."/>
            <person name="Gao J.L."/>
            <person name="Fan L.J."/>
            <person name="van de Weg E."/>
            <person name="Wang J.Y."/>
            <person name="Gao Z.S."/>
        </authorList>
    </citation>
    <scope>NUCLEOTIDE SEQUENCE [LARGE SCALE GENOMIC DNA]</scope>
    <source>
        <tissue evidence="7">Leaves</tissue>
    </source>
</reference>
<keyword evidence="8" id="KW-1185">Reference proteome</keyword>
<gene>
    <name evidence="7" type="ORF">CJ030_MR6G013189</name>
</gene>
<dbReference type="Proteomes" id="UP000516437">
    <property type="component" value="Chromosome 6"/>
</dbReference>
<evidence type="ECO:0000313" key="7">
    <source>
        <dbReference type="EMBL" id="KAB1209819.1"/>
    </source>
</evidence>
<dbReference type="InterPro" id="IPR010666">
    <property type="entry name" value="Znf_GRF"/>
</dbReference>
<evidence type="ECO:0000313" key="8">
    <source>
        <dbReference type="Proteomes" id="UP000516437"/>
    </source>
</evidence>
<evidence type="ECO:0000256" key="1">
    <source>
        <dbReference type="ARBA" id="ARBA00022723"/>
    </source>
</evidence>
<comment type="caution">
    <text evidence="7">The sequence shown here is derived from an EMBL/GenBank/DDBJ whole genome shotgun (WGS) entry which is preliminary data.</text>
</comment>
<evidence type="ECO:0000256" key="5">
    <source>
        <dbReference type="SAM" id="MobiDB-lite"/>
    </source>
</evidence>
<proteinExistence type="predicted"/>
<dbReference type="Pfam" id="PF06839">
    <property type="entry name" value="Zn_ribbon_GRF"/>
    <property type="match status" value="1"/>
</dbReference>
<dbReference type="AlphaFoldDB" id="A0A6A1VAE3"/>
<keyword evidence="3" id="KW-0862">Zinc</keyword>